<dbReference type="RefSeq" id="YP_010092417.1">
    <property type="nucleotide sequence ID" value="NC_055728.1"/>
</dbReference>
<protein>
    <recommendedName>
        <fullName evidence="1">SprT-like domain-containing protein</fullName>
    </recommendedName>
</protein>
<reference evidence="2 3" key="1">
    <citation type="submission" date="2017-05" db="EMBL/GenBank/DDBJ databases">
        <title>Environmental T4-family bacteriophages evolve to escape abortive infection via multiple routes in a bacterial host employing #altruistic suicide# through Type III toxin-antitoxin systems.</title>
        <authorList>
            <person name="Chen B."/>
            <person name="Akusobi C."/>
            <person name="Fang X."/>
            <person name="Salmond G.P.C."/>
        </authorList>
    </citation>
    <scope>NUCLEOTIDE SEQUENCE [LARGE SCALE GENOMIC DNA]</scope>
</reference>
<dbReference type="GeneID" id="65109980"/>
<dbReference type="InterPro" id="IPR006640">
    <property type="entry name" value="SprT-like_domain"/>
</dbReference>
<proteinExistence type="predicted"/>
<accession>A0A1Z1LZI5</accession>
<name>A0A1Z1LZI5_9CAUD</name>
<evidence type="ECO:0000313" key="2">
    <source>
        <dbReference type="EMBL" id="ARW58239.1"/>
    </source>
</evidence>
<evidence type="ECO:0000313" key="3">
    <source>
        <dbReference type="Proteomes" id="UP000225074"/>
    </source>
</evidence>
<sequence>MNLIERIASKAFYDNGHLYHSVDSAKGFFEAKCKEHNLDGWTFHVVSSTSKRNIGYCSAWRKKVAIQAHFFFAMTAAQVEETILHELAHALTPGEGHSKVWRAKAIELGDKHARATTNIRGGDGFREDWMINSGHTRQESEFDVTAFTDRELPRSKKPSSPNFGGTKKRIAKPTKLAINIFTENKNEENQWLWMSNFKRVFMNYGYNERYALVQWDLCRKMFA</sequence>
<dbReference type="KEGG" id="vg:65109980"/>
<organism evidence="2 3">
    <name type="scientific">Serratia phage X20</name>
    <dbReference type="NCBI Taxonomy" id="2006942"/>
    <lineage>
        <taxon>Viruses</taxon>
        <taxon>Duplodnaviria</taxon>
        <taxon>Heunggongvirae</taxon>
        <taxon>Uroviricota</taxon>
        <taxon>Caudoviricetes</taxon>
        <taxon>Pantevenvirales</taxon>
        <taxon>Straboviridae</taxon>
        <taxon>Tevenvirinae</taxon>
        <taxon>Winklervirus</taxon>
        <taxon>Winklervirus xtwenty</taxon>
    </lineage>
</organism>
<keyword evidence="3" id="KW-1185">Reference proteome</keyword>
<dbReference type="Pfam" id="PF10263">
    <property type="entry name" value="SprT-like"/>
    <property type="match status" value="1"/>
</dbReference>
<evidence type="ECO:0000259" key="1">
    <source>
        <dbReference type="Pfam" id="PF10263"/>
    </source>
</evidence>
<dbReference type="Proteomes" id="UP000225074">
    <property type="component" value="Genome"/>
</dbReference>
<feature type="domain" description="SprT-like" evidence="1">
    <location>
        <begin position="47"/>
        <end position="113"/>
    </location>
</feature>
<dbReference type="EMBL" id="MF036692">
    <property type="protein sequence ID" value="ARW58239.1"/>
    <property type="molecule type" value="Genomic_DNA"/>
</dbReference>